<name>A0A8C6T3E4_9GOBI</name>
<organism evidence="3 4">
    <name type="scientific">Neogobius melanostomus</name>
    <name type="common">round goby</name>
    <dbReference type="NCBI Taxonomy" id="47308"/>
    <lineage>
        <taxon>Eukaryota</taxon>
        <taxon>Metazoa</taxon>
        <taxon>Chordata</taxon>
        <taxon>Craniata</taxon>
        <taxon>Vertebrata</taxon>
        <taxon>Euteleostomi</taxon>
        <taxon>Actinopterygii</taxon>
        <taxon>Neopterygii</taxon>
        <taxon>Teleostei</taxon>
        <taxon>Neoteleostei</taxon>
        <taxon>Acanthomorphata</taxon>
        <taxon>Gobiaria</taxon>
        <taxon>Gobiiformes</taxon>
        <taxon>Gobioidei</taxon>
        <taxon>Gobiidae</taxon>
        <taxon>Benthophilinae</taxon>
        <taxon>Neogobiini</taxon>
        <taxon>Neogobius</taxon>
    </lineage>
</organism>
<dbReference type="Ensembl" id="ENSNMLT00000016631.1">
    <property type="protein sequence ID" value="ENSNMLP00000014797.1"/>
    <property type="gene ID" value="ENSNMLG00000009840.1"/>
</dbReference>
<protein>
    <submittedName>
        <fullName evidence="3">Uncharacterized protein</fullName>
    </submittedName>
</protein>
<dbReference type="Pfam" id="PF15440">
    <property type="entry name" value="THRAP3_BCLAF1"/>
    <property type="match status" value="1"/>
</dbReference>
<reference evidence="3" key="2">
    <citation type="submission" date="2025-09" db="UniProtKB">
        <authorList>
            <consortium name="Ensembl"/>
        </authorList>
    </citation>
    <scope>IDENTIFICATION</scope>
</reference>
<feature type="region of interest" description="Disordered" evidence="2">
    <location>
        <begin position="120"/>
        <end position="146"/>
    </location>
</feature>
<evidence type="ECO:0000313" key="4">
    <source>
        <dbReference type="Proteomes" id="UP000694523"/>
    </source>
</evidence>
<dbReference type="PANTHER" id="PTHR15268:SF17">
    <property type="entry name" value="BCLAF1 AND THRAP3 FAMILY MEMBER 3"/>
    <property type="match status" value="1"/>
</dbReference>
<keyword evidence="4" id="KW-1185">Reference proteome</keyword>
<evidence type="ECO:0000313" key="3">
    <source>
        <dbReference type="Ensembl" id="ENSNMLP00000014797.1"/>
    </source>
</evidence>
<dbReference type="PANTHER" id="PTHR15268">
    <property type="entry name" value="THRAP3/BCLAF1"/>
    <property type="match status" value="1"/>
</dbReference>
<dbReference type="InterPro" id="IPR029199">
    <property type="entry name" value="THRAP3_BCLAF1"/>
</dbReference>
<dbReference type="Proteomes" id="UP000694523">
    <property type="component" value="Unplaced"/>
</dbReference>
<reference evidence="3" key="1">
    <citation type="submission" date="2025-08" db="UniProtKB">
        <authorList>
            <consortium name="Ensembl"/>
        </authorList>
    </citation>
    <scope>IDENTIFICATION</scope>
</reference>
<dbReference type="GO" id="GO:0016592">
    <property type="term" value="C:mediator complex"/>
    <property type="evidence" value="ECO:0007669"/>
    <property type="project" value="TreeGrafter"/>
</dbReference>
<proteinExistence type="inferred from homology"/>
<sequence length="178" mass="20622">INYHLCHLMLYSADRPLSLDLVHVGRQRLDFLSSAEHPGENSENAVQTGTFAQEIITLVHKVKDQYFGGQGITLTERFSTIKMEENEEPQEMTLNKRFSLLGSPPLRDPDDLRHDLEKRRQERRQEGVKITIAGQSRPQRPQQPKPLECKFMKNKSFCLFRSFQTGLRSRSGGRKDQR</sequence>
<dbReference type="GO" id="GO:0003712">
    <property type="term" value="F:transcription coregulator activity"/>
    <property type="evidence" value="ECO:0007669"/>
    <property type="project" value="TreeGrafter"/>
</dbReference>
<accession>A0A8C6T3E4</accession>
<dbReference type="GO" id="GO:0045944">
    <property type="term" value="P:positive regulation of transcription by RNA polymerase II"/>
    <property type="evidence" value="ECO:0007669"/>
    <property type="project" value="TreeGrafter"/>
</dbReference>
<evidence type="ECO:0000256" key="2">
    <source>
        <dbReference type="SAM" id="MobiDB-lite"/>
    </source>
</evidence>
<dbReference type="GO" id="GO:0003677">
    <property type="term" value="F:DNA binding"/>
    <property type="evidence" value="ECO:0007669"/>
    <property type="project" value="TreeGrafter"/>
</dbReference>
<dbReference type="AlphaFoldDB" id="A0A8C6T3E4"/>
<feature type="compositionally biased region" description="Low complexity" evidence="2">
    <location>
        <begin position="135"/>
        <end position="146"/>
    </location>
</feature>
<evidence type="ECO:0000256" key="1">
    <source>
        <dbReference type="ARBA" id="ARBA00006481"/>
    </source>
</evidence>
<comment type="similarity">
    <text evidence="1">Belongs to the BCLAF1/THRAP3 family.</text>
</comment>